<feature type="signal peptide" evidence="6">
    <location>
        <begin position="1"/>
        <end position="20"/>
    </location>
</feature>
<evidence type="ECO:0000256" key="6">
    <source>
        <dbReference type="SAM" id="SignalP"/>
    </source>
</evidence>
<feature type="chain" id="PRO_5013255137" description="Peptidase M14 domain-containing protein" evidence="6">
    <location>
        <begin position="21"/>
        <end position="448"/>
    </location>
</feature>
<feature type="active site" description="Proton donor/acceptor" evidence="5">
    <location>
        <position position="337"/>
    </location>
</feature>
<evidence type="ECO:0000256" key="4">
    <source>
        <dbReference type="ARBA" id="ARBA00022833"/>
    </source>
</evidence>
<evidence type="ECO:0000313" key="9">
    <source>
        <dbReference type="Proteomes" id="UP000196531"/>
    </source>
</evidence>
<accession>A0A1Y5F774</accession>
<evidence type="ECO:0000256" key="3">
    <source>
        <dbReference type="ARBA" id="ARBA00022723"/>
    </source>
</evidence>
<dbReference type="PRINTS" id="PR00765">
    <property type="entry name" value="CRBOXYPTASEA"/>
</dbReference>
<dbReference type="EMBL" id="MAAO01000006">
    <property type="protein sequence ID" value="OUR96595.1"/>
    <property type="molecule type" value="Genomic_DNA"/>
</dbReference>
<dbReference type="GO" id="GO:0005615">
    <property type="term" value="C:extracellular space"/>
    <property type="evidence" value="ECO:0007669"/>
    <property type="project" value="TreeGrafter"/>
</dbReference>
<dbReference type="PANTHER" id="PTHR11532:SF57">
    <property type="entry name" value="CARBOXYPEPTIDASE D, B"/>
    <property type="match status" value="1"/>
</dbReference>
<comment type="caution">
    <text evidence="8">The sequence shown here is derived from an EMBL/GenBank/DDBJ whole genome shotgun (WGS) entry which is preliminary data.</text>
</comment>
<evidence type="ECO:0000313" key="8">
    <source>
        <dbReference type="EMBL" id="OUR96595.1"/>
    </source>
</evidence>
<dbReference type="PROSITE" id="PS00132">
    <property type="entry name" value="CARBOXYPEPT_ZN_1"/>
    <property type="match status" value="1"/>
</dbReference>
<feature type="domain" description="Peptidase M14" evidence="7">
    <location>
        <begin position="92"/>
        <end position="367"/>
    </location>
</feature>
<dbReference type="PANTHER" id="PTHR11532">
    <property type="entry name" value="PROTEASE M14 CARBOXYPEPTIDASE"/>
    <property type="match status" value="1"/>
</dbReference>
<keyword evidence="3" id="KW-0479">Metal-binding</keyword>
<dbReference type="InterPro" id="IPR057247">
    <property type="entry name" value="CARBOXYPEPT_ZN_2"/>
</dbReference>
<keyword evidence="6" id="KW-0732">Signal</keyword>
<gene>
    <name evidence="8" type="ORF">A9Q84_09620</name>
</gene>
<name>A0A1Y5F774_9BACT</name>
<dbReference type="SMART" id="SM00631">
    <property type="entry name" value="Zn_pept"/>
    <property type="match status" value="1"/>
</dbReference>
<comment type="similarity">
    <text evidence="2 5">Belongs to the peptidase M14 family.</text>
</comment>
<dbReference type="CDD" id="cd18173">
    <property type="entry name" value="M14_CP_bacteria"/>
    <property type="match status" value="1"/>
</dbReference>
<keyword evidence="4" id="KW-0862">Zinc</keyword>
<protein>
    <recommendedName>
        <fullName evidence="7">Peptidase M14 domain-containing protein</fullName>
    </recommendedName>
</protein>
<evidence type="ECO:0000259" key="7">
    <source>
        <dbReference type="PROSITE" id="PS52035"/>
    </source>
</evidence>
<reference evidence="9" key="1">
    <citation type="journal article" date="2017" name="Proc. Natl. Acad. Sci. U.S.A.">
        <title>Simulation of Deepwater Horizon oil plume reveals substrate specialization within a complex community of hydrocarbon-degraders.</title>
        <authorList>
            <person name="Hu P."/>
            <person name="Dubinsky E.A."/>
            <person name="Probst A.J."/>
            <person name="Wang J."/>
            <person name="Sieber C.M.K."/>
            <person name="Tom L.M."/>
            <person name="Gardinali P."/>
            <person name="Banfield J.F."/>
            <person name="Atlas R.M."/>
            <person name="Andersen G.L."/>
        </authorList>
    </citation>
    <scope>NUCLEOTIDE SEQUENCE [LARGE SCALE GENOMIC DNA]</scope>
</reference>
<organism evidence="8 9">
    <name type="scientific">Halobacteriovorax marinus</name>
    <dbReference type="NCBI Taxonomy" id="97084"/>
    <lineage>
        <taxon>Bacteria</taxon>
        <taxon>Pseudomonadati</taxon>
        <taxon>Bdellovibrionota</taxon>
        <taxon>Bacteriovoracia</taxon>
        <taxon>Bacteriovoracales</taxon>
        <taxon>Halobacteriovoraceae</taxon>
        <taxon>Halobacteriovorax</taxon>
    </lineage>
</organism>
<comment type="cofactor">
    <cofactor evidence="1">
        <name>Zn(2+)</name>
        <dbReference type="ChEBI" id="CHEBI:29105"/>
    </cofactor>
</comment>
<dbReference type="Pfam" id="PF00246">
    <property type="entry name" value="Peptidase_M14"/>
    <property type="match status" value="1"/>
</dbReference>
<sequence>MIKQILLTFLMSCFLFQAQAANLAEVGFFVNDTNRSFLKTIHAQGKFIVDHPSSKGYEVYGPKGLKKWLTANSPVSFRSLSNSIDKRNSLLSYPSPEQIESRLIALQKKYPKILKLISIGKTETGRDLWVMKISDNVNVDEVEPEFKYVANMHGDEIVGRELMVSLIDELASKYSKNDQEITTLVNNTEIFIMPSLNPDGAAKRRRGNSNWRDLNRDFPDVERDARAFDFTENTTANRELETVAMMEFQNRRHFALSANFHGGTEVVNYPWDTKSSDFPYMNLVIDLSREYAASIPSMRDNREFIDGIVNGYDWYEINGGMQDWSYHWHNDLQVTIELSHSKWPSYSQVPGYYKKNRASLIKYMQRVHQGFGFKLDSPKKGRVTIKNFRGNSFQLLESLDFEGSEFYKVLAPGKYLIELESGSKKYSFEKEIRADDIKENGAFKSIQL</sequence>
<evidence type="ECO:0000256" key="2">
    <source>
        <dbReference type="ARBA" id="ARBA00005988"/>
    </source>
</evidence>
<dbReference type="GO" id="GO:0008270">
    <property type="term" value="F:zinc ion binding"/>
    <property type="evidence" value="ECO:0007669"/>
    <property type="project" value="InterPro"/>
</dbReference>
<dbReference type="GO" id="GO:0004181">
    <property type="term" value="F:metallocarboxypeptidase activity"/>
    <property type="evidence" value="ECO:0007669"/>
    <property type="project" value="InterPro"/>
</dbReference>
<dbReference type="Gene3D" id="3.40.630.10">
    <property type="entry name" value="Zn peptidases"/>
    <property type="match status" value="1"/>
</dbReference>
<dbReference type="SUPFAM" id="SSF53187">
    <property type="entry name" value="Zn-dependent exopeptidases"/>
    <property type="match status" value="1"/>
</dbReference>
<evidence type="ECO:0000256" key="5">
    <source>
        <dbReference type="PROSITE-ProRule" id="PRU01379"/>
    </source>
</evidence>
<proteinExistence type="inferred from homology"/>
<dbReference type="PROSITE" id="PS00133">
    <property type="entry name" value="CARBOXYPEPT_ZN_2"/>
    <property type="match status" value="1"/>
</dbReference>
<dbReference type="PROSITE" id="PS52035">
    <property type="entry name" value="PEPTIDASE_M14"/>
    <property type="match status" value="1"/>
</dbReference>
<evidence type="ECO:0000256" key="1">
    <source>
        <dbReference type="ARBA" id="ARBA00001947"/>
    </source>
</evidence>
<dbReference type="GO" id="GO:0006518">
    <property type="term" value="P:peptide metabolic process"/>
    <property type="evidence" value="ECO:0007669"/>
    <property type="project" value="TreeGrafter"/>
</dbReference>
<dbReference type="AlphaFoldDB" id="A0A1Y5F774"/>
<dbReference type="GO" id="GO:0016485">
    <property type="term" value="P:protein processing"/>
    <property type="evidence" value="ECO:0007669"/>
    <property type="project" value="TreeGrafter"/>
</dbReference>
<dbReference type="InterPro" id="IPR057246">
    <property type="entry name" value="CARBOXYPEPT_ZN_1"/>
</dbReference>
<dbReference type="InterPro" id="IPR050753">
    <property type="entry name" value="Peptidase_M14_domain"/>
</dbReference>
<dbReference type="InterPro" id="IPR000834">
    <property type="entry name" value="Peptidase_M14"/>
</dbReference>
<dbReference type="Proteomes" id="UP000196531">
    <property type="component" value="Unassembled WGS sequence"/>
</dbReference>